<dbReference type="Proteomes" id="UP000827721">
    <property type="component" value="Unassembled WGS sequence"/>
</dbReference>
<keyword evidence="4" id="KW-0472">Membrane</keyword>
<accession>A0ABQ8I7S2</accession>
<evidence type="ECO:0000256" key="1">
    <source>
        <dbReference type="ARBA" id="ARBA00005485"/>
    </source>
</evidence>
<feature type="coiled-coil region" evidence="3">
    <location>
        <begin position="83"/>
        <end position="159"/>
    </location>
</feature>
<keyword evidence="6" id="KW-1185">Reference proteome</keyword>
<gene>
    <name evidence="5" type="ORF">JRO89_XS04G0289100</name>
</gene>
<dbReference type="EMBL" id="JAFEMO010000004">
    <property type="protein sequence ID" value="KAH7572676.1"/>
    <property type="molecule type" value="Genomic_DNA"/>
</dbReference>
<dbReference type="Pfam" id="PF05701">
    <property type="entry name" value="WEMBL"/>
    <property type="match status" value="1"/>
</dbReference>
<proteinExistence type="inferred from homology"/>
<keyword evidence="4" id="KW-0812">Transmembrane</keyword>
<evidence type="ECO:0000256" key="4">
    <source>
        <dbReference type="SAM" id="Phobius"/>
    </source>
</evidence>
<protein>
    <submittedName>
        <fullName evidence="5">Uncharacterized protein</fullName>
    </submittedName>
</protein>
<dbReference type="PANTHER" id="PTHR32054:SF42">
    <property type="entry name" value="WEB FAMILY PROTEIN"/>
    <property type="match status" value="1"/>
</dbReference>
<sequence length="553" mass="62651">MNIRPFDRQKSVSSPKAEVGEIDTRAPFQSVKAAVSLFGEVAVVSKDRPLRRSRLSSEVYIIIIIIIIIYSQDFNVIDKETQLLLAQKEVERTRHQLESAETTKARALVELEKAKRTVQDLYDRLKAVTESKQSAIAAAETVKKQAKQLEQAKSQKSMDGALVRKLELDHEREQYMTIATELDAEKQELNKIRQDFDATLDAKQAGFQQAAEAQRLAKLGSERVSQLQKEITAMKEAIEQLKIASQQALEEQAKITVEKVTLQQSYRNAMEAAEQKLIDLKRDFDPELTLSLELKLAETTGEVEVLQEQMKQAHAAEMDAVRLVTTELNEATRTLQQVADEESSLRNLVSSLRMELEDVKREYADMKEKEEERIFAEQKEMENSMLEKFLSETETAKREAEEMKRDAGNFRKEAETAQMKEVEAEKGLQLILSQIEEAKAAERRALDELNILSINPDSVAKIKITKEEFVSMKTKAENSENLAEKKLADAKTQLENINATKDEAEKKFEAGLKAIEEIKTATEIALKAADMAAAAQTMVEGELQRWRQQEQTA</sequence>
<dbReference type="InterPro" id="IPR008545">
    <property type="entry name" value="Web"/>
</dbReference>
<dbReference type="PANTHER" id="PTHR32054">
    <property type="entry name" value="HEAVY CHAIN, PUTATIVE, EXPRESSED-RELATED-RELATED"/>
    <property type="match status" value="1"/>
</dbReference>
<evidence type="ECO:0000256" key="2">
    <source>
        <dbReference type="ARBA" id="ARBA00023054"/>
    </source>
</evidence>
<reference evidence="5 6" key="1">
    <citation type="submission" date="2021-02" db="EMBL/GenBank/DDBJ databases">
        <title>Plant Genome Project.</title>
        <authorList>
            <person name="Zhang R.-G."/>
        </authorList>
    </citation>
    <scope>NUCLEOTIDE SEQUENCE [LARGE SCALE GENOMIC DNA]</scope>
    <source>
        <tissue evidence="5">Leaves</tissue>
    </source>
</reference>
<name>A0ABQ8I7S2_9ROSI</name>
<evidence type="ECO:0000256" key="3">
    <source>
        <dbReference type="SAM" id="Coils"/>
    </source>
</evidence>
<comment type="caution">
    <text evidence="5">The sequence shown here is derived from an EMBL/GenBank/DDBJ whole genome shotgun (WGS) entry which is preliminary data.</text>
</comment>
<comment type="similarity">
    <text evidence="1">Belongs to the WEB family.</text>
</comment>
<feature type="transmembrane region" description="Helical" evidence="4">
    <location>
        <begin position="55"/>
        <end position="72"/>
    </location>
</feature>
<evidence type="ECO:0000313" key="6">
    <source>
        <dbReference type="Proteomes" id="UP000827721"/>
    </source>
</evidence>
<keyword evidence="2 3" id="KW-0175">Coiled coil</keyword>
<keyword evidence="4" id="KW-1133">Transmembrane helix</keyword>
<feature type="coiled-coil region" evidence="3">
    <location>
        <begin position="224"/>
        <end position="507"/>
    </location>
</feature>
<evidence type="ECO:0000313" key="5">
    <source>
        <dbReference type="EMBL" id="KAH7572676.1"/>
    </source>
</evidence>
<organism evidence="5 6">
    <name type="scientific">Xanthoceras sorbifolium</name>
    <dbReference type="NCBI Taxonomy" id="99658"/>
    <lineage>
        <taxon>Eukaryota</taxon>
        <taxon>Viridiplantae</taxon>
        <taxon>Streptophyta</taxon>
        <taxon>Embryophyta</taxon>
        <taxon>Tracheophyta</taxon>
        <taxon>Spermatophyta</taxon>
        <taxon>Magnoliopsida</taxon>
        <taxon>eudicotyledons</taxon>
        <taxon>Gunneridae</taxon>
        <taxon>Pentapetalae</taxon>
        <taxon>rosids</taxon>
        <taxon>malvids</taxon>
        <taxon>Sapindales</taxon>
        <taxon>Sapindaceae</taxon>
        <taxon>Xanthoceroideae</taxon>
        <taxon>Xanthoceras</taxon>
    </lineage>
</organism>